<dbReference type="PANTHER" id="PTHR11440">
    <property type="entry name" value="LECITHIN-CHOLESTEROL ACYLTRANSFERASE-RELATED"/>
    <property type="match status" value="1"/>
</dbReference>
<organism evidence="1 2">
    <name type="scientific">Ancylostoma ceylanicum</name>
    <dbReference type="NCBI Taxonomy" id="53326"/>
    <lineage>
        <taxon>Eukaryota</taxon>
        <taxon>Metazoa</taxon>
        <taxon>Ecdysozoa</taxon>
        <taxon>Nematoda</taxon>
        <taxon>Chromadorea</taxon>
        <taxon>Rhabditida</taxon>
        <taxon>Rhabditina</taxon>
        <taxon>Rhabditomorpha</taxon>
        <taxon>Strongyloidea</taxon>
        <taxon>Ancylostomatidae</taxon>
        <taxon>Ancylostomatinae</taxon>
        <taxon>Ancylostoma</taxon>
    </lineage>
</organism>
<accession>A0A016VWC9</accession>
<dbReference type="EMBL" id="JARK01001339">
    <property type="protein sequence ID" value="EYC31720.1"/>
    <property type="molecule type" value="Genomic_DNA"/>
</dbReference>
<dbReference type="SUPFAM" id="SSF53474">
    <property type="entry name" value="alpha/beta-Hydrolases"/>
    <property type="match status" value="1"/>
</dbReference>
<dbReference type="GO" id="GO:0006629">
    <property type="term" value="P:lipid metabolic process"/>
    <property type="evidence" value="ECO:0007669"/>
    <property type="project" value="InterPro"/>
</dbReference>
<dbReference type="InterPro" id="IPR029058">
    <property type="entry name" value="AB_hydrolase_fold"/>
</dbReference>
<evidence type="ECO:0008006" key="3">
    <source>
        <dbReference type="Google" id="ProtNLM"/>
    </source>
</evidence>
<dbReference type="InterPro" id="IPR003386">
    <property type="entry name" value="LACT/PDAT_acylTrfase"/>
</dbReference>
<dbReference type="GO" id="GO:0008374">
    <property type="term" value="F:O-acyltransferase activity"/>
    <property type="evidence" value="ECO:0007669"/>
    <property type="project" value="InterPro"/>
</dbReference>
<proteinExistence type="predicted"/>
<protein>
    <recommendedName>
        <fullName evidence="3">Lecithin:cholesterol acyltransferase</fullName>
    </recommendedName>
</protein>
<name>A0A016VWC9_9BILA</name>
<evidence type="ECO:0000313" key="1">
    <source>
        <dbReference type="EMBL" id="EYC31720.1"/>
    </source>
</evidence>
<reference evidence="2" key="1">
    <citation type="journal article" date="2015" name="Nat. Genet.">
        <title>The genome and transcriptome of the zoonotic hookworm Ancylostoma ceylanicum identify infection-specific gene families.</title>
        <authorList>
            <person name="Schwarz E.M."/>
            <person name="Hu Y."/>
            <person name="Antoshechkin I."/>
            <person name="Miller M.M."/>
            <person name="Sternberg P.W."/>
            <person name="Aroian R.V."/>
        </authorList>
    </citation>
    <scope>NUCLEOTIDE SEQUENCE</scope>
    <source>
        <strain evidence="2">HY135</strain>
    </source>
</reference>
<keyword evidence="2" id="KW-1185">Reference proteome</keyword>
<dbReference type="Gene3D" id="3.40.50.1820">
    <property type="entry name" value="alpha/beta hydrolase"/>
    <property type="match status" value="1"/>
</dbReference>
<dbReference type="Proteomes" id="UP000024635">
    <property type="component" value="Unassembled WGS sequence"/>
</dbReference>
<dbReference type="OrthoDB" id="190846at2759"/>
<dbReference type="STRING" id="53326.A0A016VWC9"/>
<dbReference type="AlphaFoldDB" id="A0A016VWC9"/>
<dbReference type="Pfam" id="PF02450">
    <property type="entry name" value="LCAT"/>
    <property type="match status" value="1"/>
</dbReference>
<gene>
    <name evidence="1" type="primary">Acey_s0003.g1199</name>
    <name evidence="1" type="synonym">Acey-M05B5.4</name>
    <name evidence="1" type="ORF">Y032_0003g1199</name>
</gene>
<comment type="caution">
    <text evidence="1">The sequence shown here is derived from an EMBL/GenBank/DDBJ whole genome shotgun (WGS) entry which is preliminary data.</text>
</comment>
<sequence length="425" mass="48131">MILRLLRLTAFLAFTTIIVESMSPFVRRRFKEKPKHPVILIPGDGGSQLEANLTGKPSVVHYICSKQTADYFDLWLNLELFTPLVIDCWVDNMMLVFNSTTGLSSNMPGVDIRVPGFGGTSSIEWLDKSKASPGSYFSALVGMMTTWGYQSGKSVQGAPYDWRRSPSQRRFNELHLYFDLLKVTIESTYRWHGNKKVITLGHSMGNPMMLYFYNKIVNQDWKDKYIESHVSLAAPWGGAMQIVRLFASGYNMNYYRVFLPPSTLRPMLRSFSSSAFLFPSVGVWNTSEVLASTDTKNYTLANVEEFFQDIKYPLGWDQYRVAAQMNGNLDPPGVKVHCIYGTGLDTPEKFYWAKGYFPDYPPSIVYGDGDGTVNRRSAEVCLRWNESNNVGKRVTTHEIPGAEHMAIMQNPAAIELVRKAIYGLL</sequence>
<evidence type="ECO:0000313" key="2">
    <source>
        <dbReference type="Proteomes" id="UP000024635"/>
    </source>
</evidence>